<evidence type="ECO:0000313" key="2">
    <source>
        <dbReference type="EMBL" id="MFB9055577.1"/>
    </source>
</evidence>
<dbReference type="Pfam" id="PF13585">
    <property type="entry name" value="CHU_C"/>
    <property type="match status" value="1"/>
</dbReference>
<evidence type="ECO:0000259" key="1">
    <source>
        <dbReference type="SMART" id="SM00089"/>
    </source>
</evidence>
<dbReference type="InterPro" id="IPR026341">
    <property type="entry name" value="T9SS_type_B"/>
</dbReference>
<name>A0ABV5F812_9FLAO</name>
<dbReference type="InterPro" id="IPR047589">
    <property type="entry name" value="DUF11_rpt"/>
</dbReference>
<organism evidence="2 3">
    <name type="scientific">Mariniflexile ostreae</name>
    <dbReference type="NCBI Taxonomy" id="1520892"/>
    <lineage>
        <taxon>Bacteria</taxon>
        <taxon>Pseudomonadati</taxon>
        <taxon>Bacteroidota</taxon>
        <taxon>Flavobacteriia</taxon>
        <taxon>Flavobacteriales</taxon>
        <taxon>Flavobacteriaceae</taxon>
        <taxon>Mariniflexile</taxon>
    </lineage>
</organism>
<dbReference type="NCBIfam" id="TIGR04131">
    <property type="entry name" value="Bac_Flav_CTERM"/>
    <property type="match status" value="1"/>
</dbReference>
<dbReference type="EMBL" id="JBHMFC010000008">
    <property type="protein sequence ID" value="MFB9055577.1"/>
    <property type="molecule type" value="Genomic_DNA"/>
</dbReference>
<dbReference type="Gene3D" id="2.60.40.740">
    <property type="match status" value="1"/>
</dbReference>
<feature type="domain" description="PKD/Chitinase" evidence="1">
    <location>
        <begin position="3949"/>
        <end position="4033"/>
    </location>
</feature>
<keyword evidence="3" id="KW-1185">Reference proteome</keyword>
<sequence>MKQPTYLKIGFYILMLFLGLQSFAQNFVDFTPKFNKTLQGDIRLIGNNILSEHKTEPYGTYQYNHLVNMKYVDIDNDNSTFNSSSADLEIPNAGCYQIVHAGLYWGAVNRGANSESITDVKFKGPEGGYHDIKGEIIYDAQSTSTGNSYPYACYADVTSIVTGFSNNLGTYTVGNVSTGQGRTQNANNGTGHSAGWSLFIVFEDPTLPGKYITSFDGFSSVNKTNDVDVLISGFQTPPAPIPVTAKFAFAALEGDKPITGDKLKINGTTMFTADRPINNFFNSTVTKLGGGLVTNRNPNSTNTLGFDTGIMDVPNPTKKVIGNGDTSAIIRMESSQDQYFAYFFAFAVDVIQPKIVLTKIVLDDDDNDIGGQTVDLGQELNYIIGFQNKGNDDAQNMVIRDILPINVHFNYPSGLVDLPPAVSSHTYDPLTRELVFTIDKTYLKKNESPLSEIRIRVKVVESCNELNDMCSNIIQNQAFTTYFGVENPTFEISDDPSVNSNTFCALIPQATNFLADLDDCIFRENATLCADSVVLTAANGYDKYSWSTHPSGSPVIGTDQSISVSTIGTYYVHNTAVAPCQSIDQIFEVTSFVGAVLNNPVIPFADVTAECPNNGRKLPKVFLCGANDSRLIDTKITDASSIIWEKLVEGSCTTTVGDDCANESESCSWGEVSRGPTFDANQSGQFRLTLNYQGGCFNQYYFNVYQNLLAPSASVEDIICNTPGKIIIGDVPTGYEYSINGVDYQEGNEFEVLVPGAYIASVRQIGVTSNPCIFKVPEVQIRKRDFTVKSTVTQPLCYGDKGHIYVEARDVRPQYKFTLSQNGTSVNDSGLVIDNFYTFPSLDPGNYTIVVSTEDGCEFTEDVEIIAPTLLEATSSITKPITCTDGEITVYPTGGTPPYFYFINGSEDFVDNPVIPITIAGNYSVRIVDSNDCEASTSITIEANAEPVYEVNSTNILCYDSNTGEIHFDVTNANGYTIGYSIDNGNTYMPNETFSNLAAGTYATQIKYTLDGIECFSEVSQVTITQPDYAISASAGVAELAGCDPSGNGFGKIRITNPQGGTAPYQYSFNNQATWSTVNEAYVAPGTYTVYVKDANECVYAMPGIILDKKPVDPVIDNNIAIDYNCDGTASGTITVNNPENATYSYTYFLNGVENTNTADPKTFLNVPVGEHTVSVKYKLESVPTYSNLLYETFGYGNDITSPGINTTYYCFERQTAGTECHGSISINDGDYSVTSRIVKPFSTWLNPVDHTPATTPATPKGRYLAVNIGATIPTSAVLYEKEIHDIIPNQPIDFEFFAINLVRSFSNIYDPNLLIALVDASGTEISSFSTGDIPKSEKWEKYPKTPITLNPGANTSLKFIVRSNVRQTNGNDVAIDDIRVYQLPKTCIDEKSFPIIINEGKEFGAHIVNASDASCSGVGNGSIQIAVANYNTATGFQYSIDNGVNWTTETTSPFTISNLDAGDYTIMMRYDNTDLCEVTLQQTLEIPEDLILDIDTTPVTCLDNSTVKVKATGGTAPYTFELVYPDTTTALFSNGTLTDIAAGDYRINVTDANGCSTTSDVFTIDAVGTPTATLEITNACYVSGTNTSIEVTAAGGLPPYQYSINGSAFGADYIFNNLTPGDYHIILRDANGCEVNLPTQTVATQLILNAEITSELDCTPSSMAIITGTVSGGYGANTYEVAINGAAYTTEAGNPFPYAATTAGTYQFRVTDAEGCTATSEVVTVDAVETPSATTITVDATCNGNNNGSVQIIPSGGVGPYMFSFDGGTFTTTSLYSGLLAGTYAYQVRDAKSCIFDGSVTINEPTDLVVSASATTLFSCATDNTPQSAEVTIAVPTTGTAPYTYSFNGSGYTATNTYSVNDNGSSQTITYSVRDAHGCIAGDSVIIDPLNAPTDLDFTASTITCDATTSTVTLTSTNGVAPLEYETLATSPIVFAKQTSNTFAGLTPGTYVFRVTDANGCYYTESVTISPVTNIAVTGLKLSDVLCYGDNTGVIEFKVSGYATSYTSVLTSGTGTLSQAIDIVTLTDLVAGTYTLEVTDTDTGCTAIETITIEEPTAPLGITATATNIHCNNYESQITTTITGGTPNYKYAAVVAGSPAPADSDYDANPIITVNTNTGADLVWDVYVKDLNDCSIFTAVTIGEEGLPTVTAPAVDNQCNVSSGFTFTATGTGIAPLSYSINGGASYQDHGTFTVNAAGSYTITVKDGNGCTATSPTATEVFAPITVSASLTQDISCFVTPEASIDITVSGGNAPYTYEVSSDGGITYSAIPGSPYTTNTSGTYQFKVTDANGCEKVTPEVIVTPKVDPEITAVAIGQNISCNGEETGALNITIDTSKGLAPFVINVLNTTTGTDYGTQTSGLAAGDYIITVTDAKGCTDTAPVSILEPDPIVLDFDVEPITCGVGGISLGRIIINSVTGGTPNYTYHVKGVNGYDEQRTNQTGSVQFFEVVDFGLYEVIITDANGCMFLQQDILVASPPEDLDIDIVTTVDCITGGAADVSIGASSTTTGTGPFYFAVYDGAGMIWDGISGGSPTWQLGTGTPAGTSFTNLTPGVIYTFIVYDDDTKCYYYETAASPIATNSTLTADAVTADNITCVGSADGDVSFTINSIYTSDTDVSYEIFDSQSLVSTGVTGTGTVPANGSLDVEDLGPLPFGNYYVLISETSGPHVGCGVVTVPFNITESAFDLSIDATVSKNENCNALGVLSATASNGTAPYQYQVVATGGTPDLTAWDTKNTFELAEGTYDVYVRDAYGCEKFVSKSIIKDAEPTIDPVSPHCFDGTPFTITLSGTTFNGNMTYSIGGQYQTSPDFTISAAGSYTVSIKDENGCIATETFVVAPPLLLDADLDLDLTCDVDARIILNPTGGTGTYNTYEVSSDGGATYTLIPGPTFNTNTDGVYRFRVTDDQGCQAVSNDVVVTPNTTPTFTTTQTNVSCNGGANGSIMVTAANGIAPYTYSIDGLPFQTSNVFKGLTAGTYSIVVQDSKKCDSAAVVITITEPTLVGGNLDLTHSLTCGIENATQAATVTVTGSGGTAPYTYSFDGINYTTTNTYKTFEAGTVTAHVKDANGCAIDAPIQIVIDALSVPTDLDFVATPVTCLATTSTVTLTATDGIGTLNYEIISPSVVAPQTSDVFTGLTPDTYVFKVTDANGCYYTESYTIDPVTNITVSGSLVNDVSCSGGNDGAVRFEAANFSGTFSYQVNGGSVISGQTDTDKIISVTGLAVGNQTIEVTDEVTGCTETFTVPVSEPTPVALVETININAHCNFGAQVSVEASGGTAPYQYAFVLDGSAPLVTDYTESATAVLNPAISANWDVWVIDANGCTDTIDVVIATDPLPSVTVPAFATDHCNVTSGFEFTVTDPVGIAPFTYSIGHGFTSNPTFTVATPGIYTVTVKDGNGCTSAVPASIEIYPALNPSVSITKLASCDDNDGEIEVKGSGGSDSTYSYAISPTSGFITQTGGVFTGLAYSTLYTITVTDDVTGCTANVETTLEAPTPVTFTASATDVSCNGGSDGEITVTLEPGNDNPIYSYEITVGPETKAAQDSNIFTGLPAGFYTVEVRSGRNCVATELVEVIEPDLVVITGLDVKPYSCITDTNTTNYATITVTSVTGGSGNYTFYEFIRGGIIVQSGNKNTYTETDLAGGDYVIHVYDDKGCSASTTTTIAPIVILETLEIDIVDAITCTNDESIQVVVNRGGVLPTNLQYTVQDKDGSITGGVYNQTNTTGTFTGLTVGNYIITVMNMDTGCLEKTVHYVNAPNTFDLTIDSVVDVTCFSDSDGSAEVTFIDRLANPTSKAGPFSYEVFNVNDLVTAVHTGTTTNAGPVTIPNLAAGTYTVNATLINTPFCTVSKNFTITAPTAALNVTTTHSEITCVTGNNDGTISAKATGGWPGGYEYQLELVSGGIQVPFSTNAIFTNLTAGDYNVRVKDSRGCEAFAPVSLVVPPPITISVSATPSLLLCFGDTNATLTASASGGQGSNYLYTLNRVTGTPTTSGPQTSSTFTGLGAGTYSITVTDGYNCTETSAEVVITEPAKVEANLIKSISQTCLTDTELTLSATGGTGTYEYSADANFTTVSAPFTSSTTISIPQGVSGIYQYYVRDTNGCSAYVSNQIKIDPFIPLTVNLTAITSHINCYGDTNGSFIATAQGGLGNYVYTLQDASGNDISPTPVQTRPGVFVDLPAGTYTVFVESGDCDATSAQITITEPALPFDATFNTTNVVCFGETDGELDIIATGGTGTIKYAISPQLNQFFETSKFENLAPGTYQAIAQDELGCYIVHDFVITEPIPVILTLIPGSELPEICEGDLDGEFSVEISGGTLPYSVSLDNVDGPYIPGAPTQTQFDFTGLAGGNHTVFVRDALDCETEWDIEFPESVLIVPEVEVAFDCTDNLLSNSVTVTVVDNGIDPSELDYSLNGAPYQTSNIFLDVASGLNHYIDVRHTNGCIVRTALFDVDQYDPLELVLEDGGLNEIVTVTTGGAAPFEYSLNGVSYGDTSTFIIYKSGDYTVTVTDSNGCTATVTKYFEFIDVCIPNYFVPENGGWGPGCTSQYKNMTFDIFDRYGRKIATLRLGDKWDGTYNGKELPTGDYWYVVKLNDKNYDREFVGHFTLYR</sequence>
<dbReference type="Proteomes" id="UP001589585">
    <property type="component" value="Unassembled WGS sequence"/>
</dbReference>
<protein>
    <submittedName>
        <fullName evidence="2">T9SS type B sorting domain-containing protein</fullName>
    </submittedName>
</protein>
<dbReference type="NCBIfam" id="TIGR01451">
    <property type="entry name" value="B_ant_repeat"/>
    <property type="match status" value="1"/>
</dbReference>
<comment type="caution">
    <text evidence="2">The sequence shown here is derived from an EMBL/GenBank/DDBJ whole genome shotgun (WGS) entry which is preliminary data.</text>
</comment>
<dbReference type="InterPro" id="IPR022409">
    <property type="entry name" value="PKD/Chitinase_dom"/>
</dbReference>
<gene>
    <name evidence="2" type="ORF">ACFFU9_02370</name>
</gene>
<proteinExistence type="predicted"/>
<dbReference type="InterPro" id="IPR025667">
    <property type="entry name" value="SprB_repeat"/>
</dbReference>
<dbReference type="Pfam" id="PF13573">
    <property type="entry name" value="SprB"/>
    <property type="match status" value="9"/>
</dbReference>
<reference evidence="2 3" key="1">
    <citation type="submission" date="2024-09" db="EMBL/GenBank/DDBJ databases">
        <authorList>
            <person name="Sun Q."/>
            <person name="Mori K."/>
        </authorList>
    </citation>
    <scope>NUCLEOTIDE SEQUENCE [LARGE SCALE GENOMIC DNA]</scope>
    <source>
        <strain evidence="2 3">CECT 8622</strain>
    </source>
</reference>
<feature type="domain" description="PKD/Chitinase" evidence="1">
    <location>
        <begin position="3343"/>
        <end position="3415"/>
    </location>
</feature>
<dbReference type="RefSeq" id="WP_379859767.1">
    <property type="nucleotide sequence ID" value="NZ_JBHMFC010000008.1"/>
</dbReference>
<evidence type="ECO:0000313" key="3">
    <source>
        <dbReference type="Proteomes" id="UP001589585"/>
    </source>
</evidence>
<dbReference type="SMART" id="SM00089">
    <property type="entry name" value="PKD"/>
    <property type="match status" value="2"/>
</dbReference>
<accession>A0ABV5F812</accession>